<dbReference type="InterPro" id="IPR007444">
    <property type="entry name" value="Glucan_biosyn_MdoG_C"/>
</dbReference>
<dbReference type="InterPro" id="IPR013783">
    <property type="entry name" value="Ig-like_fold"/>
</dbReference>
<name>A0A1I5AIJ8_9RHOB</name>
<dbReference type="SUPFAM" id="SSF74650">
    <property type="entry name" value="Galactose mutarotase-like"/>
    <property type="match status" value="1"/>
</dbReference>
<feature type="chain" id="PRO_5011699413" description="Glucans biosynthesis protein G" evidence="7">
    <location>
        <begin position="33"/>
        <end position="530"/>
    </location>
</feature>
<proteinExistence type="inferred from homology"/>
<dbReference type="PANTHER" id="PTHR30504:SF4">
    <property type="entry name" value="GLUCANS BIOSYNTHESIS PROTEIN G"/>
    <property type="match status" value="1"/>
</dbReference>
<dbReference type="GO" id="GO:0051274">
    <property type="term" value="P:beta-glucan biosynthetic process"/>
    <property type="evidence" value="ECO:0007669"/>
    <property type="project" value="TreeGrafter"/>
</dbReference>
<dbReference type="STRING" id="1005928.SAMN04487859_10624"/>
<dbReference type="InterPro" id="IPR014756">
    <property type="entry name" value="Ig_E-set"/>
</dbReference>
<protein>
    <recommendedName>
        <fullName evidence="4">Glucans biosynthesis protein G</fullName>
    </recommendedName>
</protein>
<evidence type="ECO:0000256" key="4">
    <source>
        <dbReference type="ARBA" id="ARBA00015376"/>
    </source>
</evidence>
<feature type="domain" description="Glucan biosynthesis periplasmic MdoG C-terminal" evidence="8">
    <location>
        <begin position="48"/>
        <end position="527"/>
    </location>
</feature>
<feature type="signal peptide" evidence="7">
    <location>
        <begin position="1"/>
        <end position="32"/>
    </location>
</feature>
<keyword evidence="6" id="KW-0574">Periplasm</keyword>
<evidence type="ECO:0000256" key="2">
    <source>
        <dbReference type="ARBA" id="ARBA00005001"/>
    </source>
</evidence>
<keyword evidence="10" id="KW-1185">Reference proteome</keyword>
<comment type="similarity">
    <text evidence="3">Belongs to the OpgD/OpgG family.</text>
</comment>
<dbReference type="Pfam" id="PF04349">
    <property type="entry name" value="MdoG"/>
    <property type="match status" value="1"/>
</dbReference>
<dbReference type="GO" id="GO:0030246">
    <property type="term" value="F:carbohydrate binding"/>
    <property type="evidence" value="ECO:0007669"/>
    <property type="project" value="InterPro"/>
</dbReference>
<comment type="subcellular location">
    <subcellularLocation>
        <location evidence="1">Periplasm</location>
    </subcellularLocation>
</comment>
<accession>A0A1I5AIJ8</accession>
<dbReference type="Proteomes" id="UP000198599">
    <property type="component" value="Unassembled WGS sequence"/>
</dbReference>
<evidence type="ECO:0000256" key="7">
    <source>
        <dbReference type="SAM" id="SignalP"/>
    </source>
</evidence>
<dbReference type="OrthoDB" id="9777817at2"/>
<evidence type="ECO:0000256" key="1">
    <source>
        <dbReference type="ARBA" id="ARBA00004418"/>
    </source>
</evidence>
<evidence type="ECO:0000313" key="9">
    <source>
        <dbReference type="EMBL" id="SFN62301.1"/>
    </source>
</evidence>
<dbReference type="InterPro" id="IPR014438">
    <property type="entry name" value="Glucan_biosyn_MdoG/MdoD"/>
</dbReference>
<evidence type="ECO:0000256" key="3">
    <source>
        <dbReference type="ARBA" id="ARBA00009284"/>
    </source>
</evidence>
<dbReference type="PIRSF" id="PIRSF006281">
    <property type="entry name" value="MdoG"/>
    <property type="match status" value="1"/>
</dbReference>
<dbReference type="UniPathway" id="UPA00637"/>
<comment type="pathway">
    <text evidence="2">Glycan metabolism; osmoregulated periplasmic glucan (OPG) biosynthesis.</text>
</comment>
<dbReference type="GO" id="GO:0003824">
    <property type="term" value="F:catalytic activity"/>
    <property type="evidence" value="ECO:0007669"/>
    <property type="project" value="InterPro"/>
</dbReference>
<gene>
    <name evidence="9" type="ORF">SAMN04487859_10624</name>
</gene>
<sequence length="530" mass="58773">MRPLQPTFSRPGRRAFLLGTVALAVLPFSTHAASADTGPLAESDPVAFDFDVLSARAKQAAGKPYVAPDPAPGLPENLTYDLYRQIAFNPEHARWRDNGAQFQMHAFHMGWLFPTPVGMFEVTDGTARPFAFEPSDFDYRHDAKGIMDDVETFPGVAGFRLHYRLNRADIFDELLAFQGASYFRALGRGNAYGLSARGLAIATAGESPEEFPTFTEFYLERPGVDDTRITLFAMLDSPSVSGAYRFVITPGQDTTIDVTARLWFREDTPHFGVAPLTSMYLYSDADRVMFDDYRPQVHDSDGLLIQQSSGDTLWRALTNPPHISTSHFAETSPRGFGLHQRDRAFSHYQDPEARYQDRPSVQVETSGDWGAGDVRLVELPTDLEIHDNIVAYWSPEGGALKGEAREYSYRLHWGMLAPDTENNVAVVVGTRAGKGGVSGVEQTTDTRKFVVDFDGALLRNLPPEAAIVPQVSVGGGEIAGMVLYKVEETGHWRLALDVKPTAPGPIELMAHIEGYDQRLSETWLYQWIVT</sequence>
<dbReference type="InterPro" id="IPR011013">
    <property type="entry name" value="Gal_mutarotase_sf_dom"/>
</dbReference>
<dbReference type="GO" id="GO:0030288">
    <property type="term" value="C:outer membrane-bounded periplasmic space"/>
    <property type="evidence" value="ECO:0007669"/>
    <property type="project" value="TreeGrafter"/>
</dbReference>
<dbReference type="AlphaFoldDB" id="A0A1I5AIJ8"/>
<dbReference type="FunFam" id="2.70.98.10:FF:000001">
    <property type="entry name" value="Glucans biosynthesis protein G"/>
    <property type="match status" value="1"/>
</dbReference>
<dbReference type="Gene3D" id="2.70.98.10">
    <property type="match status" value="1"/>
</dbReference>
<dbReference type="PANTHER" id="PTHR30504">
    <property type="entry name" value="GLUCANS BIOSYNTHESIS PROTEIN"/>
    <property type="match status" value="1"/>
</dbReference>
<evidence type="ECO:0000256" key="6">
    <source>
        <dbReference type="ARBA" id="ARBA00022764"/>
    </source>
</evidence>
<dbReference type="InterPro" id="IPR014718">
    <property type="entry name" value="GH-type_carb-bd"/>
</dbReference>
<evidence type="ECO:0000256" key="5">
    <source>
        <dbReference type="ARBA" id="ARBA00022729"/>
    </source>
</evidence>
<evidence type="ECO:0000259" key="8">
    <source>
        <dbReference type="Pfam" id="PF04349"/>
    </source>
</evidence>
<organism evidence="9 10">
    <name type="scientific">Roseovarius lutimaris</name>
    <dbReference type="NCBI Taxonomy" id="1005928"/>
    <lineage>
        <taxon>Bacteria</taxon>
        <taxon>Pseudomonadati</taxon>
        <taxon>Pseudomonadota</taxon>
        <taxon>Alphaproteobacteria</taxon>
        <taxon>Rhodobacterales</taxon>
        <taxon>Roseobacteraceae</taxon>
        <taxon>Roseovarius</taxon>
    </lineage>
</organism>
<dbReference type="Gene3D" id="2.60.40.10">
    <property type="entry name" value="Immunoglobulins"/>
    <property type="match status" value="1"/>
</dbReference>
<dbReference type="EMBL" id="FOVP01000006">
    <property type="protein sequence ID" value="SFN62301.1"/>
    <property type="molecule type" value="Genomic_DNA"/>
</dbReference>
<keyword evidence="5 7" id="KW-0732">Signal</keyword>
<dbReference type="SUPFAM" id="SSF81296">
    <property type="entry name" value="E set domains"/>
    <property type="match status" value="1"/>
</dbReference>
<reference evidence="10" key="1">
    <citation type="submission" date="2016-10" db="EMBL/GenBank/DDBJ databases">
        <authorList>
            <person name="Varghese N."/>
            <person name="Submissions S."/>
        </authorList>
    </citation>
    <scope>NUCLEOTIDE SEQUENCE [LARGE SCALE GENOMIC DNA]</scope>
    <source>
        <strain evidence="10">DSM 28463</strain>
    </source>
</reference>
<evidence type="ECO:0000313" key="10">
    <source>
        <dbReference type="Proteomes" id="UP000198599"/>
    </source>
</evidence>